<gene>
    <name evidence="1" type="ORF">ACFOHJ_07810</name>
</gene>
<comment type="caution">
    <text evidence="1">The sequence shown here is derived from an EMBL/GenBank/DDBJ whole genome shotgun (WGS) entry which is preliminary data.</text>
</comment>
<sequence length="90" mass="10356">MEEPPDEAEPAAWHDLYWRAWEALRNDRQYGAFGGASAVPYMAIRQYALDHGIVGAEFETFRLLFKAIDTEWLEIEARKAKQNSQPSVAR</sequence>
<proteinExistence type="predicted"/>
<dbReference type="Pfam" id="PF23812">
    <property type="entry name" value="Phage_TAC_18"/>
    <property type="match status" value="1"/>
</dbReference>
<dbReference type="InterPro" id="IPR056919">
    <property type="entry name" value="Phage_TAC_18"/>
</dbReference>
<name>A0ABV7KAU0_9HYPH</name>
<accession>A0ABV7KAU0</accession>
<dbReference type="EMBL" id="JBHRTK010000009">
    <property type="protein sequence ID" value="MFC3206111.1"/>
    <property type="molecule type" value="Genomic_DNA"/>
</dbReference>
<evidence type="ECO:0000313" key="1">
    <source>
        <dbReference type="EMBL" id="MFC3206111.1"/>
    </source>
</evidence>
<protein>
    <submittedName>
        <fullName evidence="1">Uncharacterized protein</fullName>
    </submittedName>
</protein>
<dbReference type="RefSeq" id="WP_378219922.1">
    <property type="nucleotide sequence ID" value="NZ_JBHRTK010000009.1"/>
</dbReference>
<keyword evidence="2" id="KW-1185">Reference proteome</keyword>
<evidence type="ECO:0000313" key="2">
    <source>
        <dbReference type="Proteomes" id="UP001595583"/>
    </source>
</evidence>
<organism evidence="1 2">
    <name type="scientific">Aquamicrobium soli</name>
    <dbReference type="NCBI Taxonomy" id="1811518"/>
    <lineage>
        <taxon>Bacteria</taxon>
        <taxon>Pseudomonadati</taxon>
        <taxon>Pseudomonadota</taxon>
        <taxon>Alphaproteobacteria</taxon>
        <taxon>Hyphomicrobiales</taxon>
        <taxon>Phyllobacteriaceae</taxon>
        <taxon>Aquamicrobium</taxon>
    </lineage>
</organism>
<dbReference type="Proteomes" id="UP001595583">
    <property type="component" value="Unassembled WGS sequence"/>
</dbReference>
<reference evidence="2" key="1">
    <citation type="journal article" date="2019" name="Int. J. Syst. Evol. Microbiol.">
        <title>The Global Catalogue of Microorganisms (GCM) 10K type strain sequencing project: providing services to taxonomists for standard genome sequencing and annotation.</title>
        <authorList>
            <consortium name="The Broad Institute Genomics Platform"/>
            <consortium name="The Broad Institute Genome Sequencing Center for Infectious Disease"/>
            <person name="Wu L."/>
            <person name="Ma J."/>
        </authorList>
    </citation>
    <scope>NUCLEOTIDE SEQUENCE [LARGE SCALE GENOMIC DNA]</scope>
    <source>
        <strain evidence="2">KCTC 52165</strain>
    </source>
</reference>